<dbReference type="InterPro" id="IPR036390">
    <property type="entry name" value="WH_DNA-bd_sf"/>
</dbReference>
<evidence type="ECO:0000256" key="2">
    <source>
        <dbReference type="ARBA" id="ARBA00023125"/>
    </source>
</evidence>
<evidence type="ECO:0000259" key="5">
    <source>
        <dbReference type="PROSITE" id="PS51078"/>
    </source>
</evidence>
<dbReference type="Pfam" id="PF01614">
    <property type="entry name" value="IclR_C"/>
    <property type="match status" value="1"/>
</dbReference>
<keyword evidence="1" id="KW-0805">Transcription regulation</keyword>
<gene>
    <name evidence="6" type="ORF">SAMN05428998_13757</name>
</gene>
<dbReference type="PROSITE" id="PS51078">
    <property type="entry name" value="ICLR_ED"/>
    <property type="match status" value="1"/>
</dbReference>
<dbReference type="GO" id="GO:0045892">
    <property type="term" value="P:negative regulation of DNA-templated transcription"/>
    <property type="evidence" value="ECO:0007669"/>
    <property type="project" value="TreeGrafter"/>
</dbReference>
<reference evidence="6 7" key="1">
    <citation type="submission" date="2017-04" db="EMBL/GenBank/DDBJ databases">
        <authorList>
            <person name="Afonso C.L."/>
            <person name="Miller P.J."/>
            <person name="Scott M.A."/>
            <person name="Spackman E."/>
            <person name="Goraichik I."/>
            <person name="Dimitrov K.M."/>
            <person name="Suarez D.L."/>
            <person name="Swayne D.E."/>
        </authorList>
    </citation>
    <scope>NUCLEOTIDE SEQUENCE [LARGE SCALE GENOMIC DNA]</scope>
    <source>
        <strain evidence="6 7">USBA 355</strain>
    </source>
</reference>
<protein>
    <submittedName>
        <fullName evidence="6">Transcriptional regulator, IclR family</fullName>
    </submittedName>
</protein>
<dbReference type="InterPro" id="IPR029016">
    <property type="entry name" value="GAF-like_dom_sf"/>
</dbReference>
<keyword evidence="2" id="KW-0238">DNA-binding</keyword>
<dbReference type="GO" id="GO:0003700">
    <property type="term" value="F:DNA-binding transcription factor activity"/>
    <property type="evidence" value="ECO:0007669"/>
    <property type="project" value="TreeGrafter"/>
</dbReference>
<evidence type="ECO:0000313" key="6">
    <source>
        <dbReference type="EMBL" id="SMF77853.1"/>
    </source>
</evidence>
<evidence type="ECO:0000256" key="3">
    <source>
        <dbReference type="ARBA" id="ARBA00023163"/>
    </source>
</evidence>
<dbReference type="STRING" id="560819.SAMN05428998_13757"/>
<dbReference type="AlphaFoldDB" id="A0A1Y6CUF2"/>
<dbReference type="SUPFAM" id="SSF55781">
    <property type="entry name" value="GAF domain-like"/>
    <property type="match status" value="1"/>
</dbReference>
<sequence>MSVQLNASVLKAFAILGLFTAERSEITAATVAAELGLNGVTAHRFLRTLERAGALVAAAKGVYRLGFLLVDLGDRATHQAQLGRTLQPVLDAITRDMNEASMVTAFQADMVVCIARALSGRSLSVDIRVGSQLDGYCTANGKLWLASLPAPALARYLDLVERRPLTGATIVERAALLEELERVRRQGWASNENEREEGIRAIAVPVTTHEGRMIAGLSVFGPTLRMTDAVMARALERLRAARAEIEQAMYGEKAAEG</sequence>
<dbReference type="InterPro" id="IPR036388">
    <property type="entry name" value="WH-like_DNA-bd_sf"/>
</dbReference>
<dbReference type="Pfam" id="PF09339">
    <property type="entry name" value="HTH_IclR"/>
    <property type="match status" value="1"/>
</dbReference>
<dbReference type="InterPro" id="IPR014757">
    <property type="entry name" value="Tscrpt_reg_IclR_C"/>
</dbReference>
<dbReference type="PANTHER" id="PTHR30136:SF35">
    <property type="entry name" value="HTH-TYPE TRANSCRIPTIONAL REGULATOR RV1719"/>
    <property type="match status" value="1"/>
</dbReference>
<dbReference type="Gene3D" id="1.10.10.10">
    <property type="entry name" value="Winged helix-like DNA-binding domain superfamily/Winged helix DNA-binding domain"/>
    <property type="match status" value="1"/>
</dbReference>
<organism evidence="6 7">
    <name type="scientific">Tistlia consotensis USBA 355</name>
    <dbReference type="NCBI Taxonomy" id="560819"/>
    <lineage>
        <taxon>Bacteria</taxon>
        <taxon>Pseudomonadati</taxon>
        <taxon>Pseudomonadota</taxon>
        <taxon>Alphaproteobacteria</taxon>
        <taxon>Rhodospirillales</taxon>
        <taxon>Rhodovibrionaceae</taxon>
        <taxon>Tistlia</taxon>
    </lineage>
</organism>
<dbReference type="EMBL" id="FWZX01000037">
    <property type="protein sequence ID" value="SMF77853.1"/>
    <property type="molecule type" value="Genomic_DNA"/>
</dbReference>
<dbReference type="Proteomes" id="UP000192917">
    <property type="component" value="Unassembled WGS sequence"/>
</dbReference>
<dbReference type="PROSITE" id="PS51077">
    <property type="entry name" value="HTH_ICLR"/>
    <property type="match status" value="1"/>
</dbReference>
<proteinExistence type="predicted"/>
<dbReference type="InterPro" id="IPR050707">
    <property type="entry name" value="HTH_MetabolicPath_Reg"/>
</dbReference>
<dbReference type="InterPro" id="IPR005471">
    <property type="entry name" value="Tscrpt_reg_IclR_N"/>
</dbReference>
<name>A0A1Y6CUF2_9PROT</name>
<evidence type="ECO:0000313" key="7">
    <source>
        <dbReference type="Proteomes" id="UP000192917"/>
    </source>
</evidence>
<feature type="domain" description="HTH iclR-type" evidence="4">
    <location>
        <begin position="6"/>
        <end position="67"/>
    </location>
</feature>
<evidence type="ECO:0000259" key="4">
    <source>
        <dbReference type="PROSITE" id="PS51077"/>
    </source>
</evidence>
<dbReference type="SMART" id="SM00346">
    <property type="entry name" value="HTH_ICLR"/>
    <property type="match status" value="1"/>
</dbReference>
<accession>A0A1Y6CUF2</accession>
<dbReference type="Gene3D" id="3.30.450.40">
    <property type="match status" value="1"/>
</dbReference>
<evidence type="ECO:0000256" key="1">
    <source>
        <dbReference type="ARBA" id="ARBA00023015"/>
    </source>
</evidence>
<dbReference type="PANTHER" id="PTHR30136">
    <property type="entry name" value="HELIX-TURN-HELIX TRANSCRIPTIONAL REGULATOR, ICLR FAMILY"/>
    <property type="match status" value="1"/>
</dbReference>
<feature type="domain" description="IclR-ED" evidence="5">
    <location>
        <begin position="68"/>
        <end position="251"/>
    </location>
</feature>
<dbReference type="GO" id="GO:0003677">
    <property type="term" value="F:DNA binding"/>
    <property type="evidence" value="ECO:0007669"/>
    <property type="project" value="UniProtKB-KW"/>
</dbReference>
<dbReference type="RefSeq" id="WP_085126078.1">
    <property type="nucleotide sequence ID" value="NZ_FWZX01000037.1"/>
</dbReference>
<keyword evidence="7" id="KW-1185">Reference proteome</keyword>
<keyword evidence="3" id="KW-0804">Transcription</keyword>
<dbReference type="SUPFAM" id="SSF46785">
    <property type="entry name" value="Winged helix' DNA-binding domain"/>
    <property type="match status" value="1"/>
</dbReference>